<keyword evidence="3" id="KW-0732">Signal</keyword>
<dbReference type="InterPro" id="IPR018389">
    <property type="entry name" value="DctP_fam"/>
</dbReference>
<comment type="similarity">
    <text evidence="1">Belongs to the bacterial solute-binding protein 7 family.</text>
</comment>
<evidence type="ECO:0000313" key="4">
    <source>
        <dbReference type="EMBL" id="QQK78857.1"/>
    </source>
</evidence>
<proteinExistence type="inferred from homology"/>
<dbReference type="KEGG" id="scib:HUG20_02365"/>
<dbReference type="GO" id="GO:0055085">
    <property type="term" value="P:transmembrane transport"/>
    <property type="evidence" value="ECO:0007669"/>
    <property type="project" value="InterPro"/>
</dbReference>
<dbReference type="Proteomes" id="UP000595349">
    <property type="component" value="Chromosome"/>
</dbReference>
<dbReference type="Pfam" id="PF03480">
    <property type="entry name" value="DctP"/>
    <property type="match status" value="1"/>
</dbReference>
<dbReference type="PANTHER" id="PTHR33376">
    <property type="match status" value="1"/>
</dbReference>
<dbReference type="AlphaFoldDB" id="A0A7T7CEB3"/>
<evidence type="ECO:0000256" key="1">
    <source>
        <dbReference type="ARBA" id="ARBA00009023"/>
    </source>
</evidence>
<name>A0A7T7CEB3_9BACI</name>
<sequence length="341" mass="38304">MTRYILLILLFPSVMIIVSYTVFATFNEDSFDEDVHEIIITYPNNPNEPPDLKAQKWKELAEERSEGRLQITLFPSEQLGAPNEIIEMAMAGNNMITGAGFDVVADYAADLGVFDAPYMTEDLDEALYLTETEWFEEQEEELAERGVAIANPNSPYGARHLMTSEEVKTPEDLQGMRIRVPETAVMIRGFAAMGASPTATPLDELYPSLEQGVVDGAENPLPVLEGANVHEAANYLTLTGHNNHLNPWVTGTEMMDNLPDDLVQILKETGYEAGEYVRDILEEQEETLIEEFEEEGIIINEIDEEAFEEEAKSFYENPPGWSDGLYERIDSILEDYRESAG</sequence>
<evidence type="ECO:0000256" key="2">
    <source>
        <dbReference type="ARBA" id="ARBA00022448"/>
    </source>
</evidence>
<reference evidence="4 5" key="1">
    <citation type="submission" date="2020-06" db="EMBL/GenBank/DDBJ databases">
        <title>Genomic analysis of Salicibibacter sp. NKC21-4.</title>
        <authorList>
            <person name="Oh Y.J."/>
        </authorList>
    </citation>
    <scope>NUCLEOTIDE SEQUENCE [LARGE SCALE GENOMIC DNA]</scope>
    <source>
        <strain evidence="4 5">NKC21-4</strain>
    </source>
</reference>
<protein>
    <submittedName>
        <fullName evidence="4">TRAP transporter substrate-binding protein DctP</fullName>
    </submittedName>
</protein>
<gene>
    <name evidence="4" type="primary">dctP</name>
    <name evidence="4" type="ORF">HUG20_02365</name>
</gene>
<dbReference type="InterPro" id="IPR038404">
    <property type="entry name" value="TRAP_DctP_sf"/>
</dbReference>
<keyword evidence="5" id="KW-1185">Reference proteome</keyword>
<evidence type="ECO:0000256" key="3">
    <source>
        <dbReference type="ARBA" id="ARBA00022729"/>
    </source>
</evidence>
<keyword evidence="2" id="KW-0813">Transport</keyword>
<accession>A0A7T7CEB3</accession>
<dbReference type="PANTHER" id="PTHR33376:SF7">
    <property type="entry name" value="C4-DICARBOXYLATE-BINDING PROTEIN DCTB"/>
    <property type="match status" value="1"/>
</dbReference>
<dbReference type="NCBIfam" id="NF037995">
    <property type="entry name" value="TRAP_S1"/>
    <property type="match status" value="1"/>
</dbReference>
<dbReference type="RefSeq" id="WP_200087627.1">
    <property type="nucleotide sequence ID" value="NZ_CP054706.1"/>
</dbReference>
<organism evidence="4 5">
    <name type="scientific">Salicibibacter cibi</name>
    <dbReference type="NCBI Taxonomy" id="2743001"/>
    <lineage>
        <taxon>Bacteria</taxon>
        <taxon>Bacillati</taxon>
        <taxon>Bacillota</taxon>
        <taxon>Bacilli</taxon>
        <taxon>Bacillales</taxon>
        <taxon>Bacillaceae</taxon>
        <taxon>Salicibibacter</taxon>
    </lineage>
</organism>
<evidence type="ECO:0000313" key="5">
    <source>
        <dbReference type="Proteomes" id="UP000595349"/>
    </source>
</evidence>
<dbReference type="EMBL" id="CP054706">
    <property type="protein sequence ID" value="QQK78857.1"/>
    <property type="molecule type" value="Genomic_DNA"/>
</dbReference>
<dbReference type="Gene3D" id="3.40.190.170">
    <property type="entry name" value="Bacterial extracellular solute-binding protein, family 7"/>
    <property type="match status" value="1"/>
</dbReference>